<comment type="caution">
    <text evidence="1">The sequence shown here is derived from an EMBL/GenBank/DDBJ whole genome shotgun (WGS) entry which is preliminary data.</text>
</comment>
<evidence type="ECO:0000313" key="1">
    <source>
        <dbReference type="EMBL" id="CAG8685617.1"/>
    </source>
</evidence>
<keyword evidence="2" id="KW-1185">Reference proteome</keyword>
<dbReference type="AlphaFoldDB" id="A0A9N9EQ75"/>
<proteinExistence type="predicted"/>
<name>A0A9N9EQ75_FUNMO</name>
<gene>
    <name evidence="1" type="ORF">FMOSSE_LOCUS13117</name>
</gene>
<evidence type="ECO:0000313" key="2">
    <source>
        <dbReference type="Proteomes" id="UP000789375"/>
    </source>
</evidence>
<sequence>MCLKNDGLDSSYYVSASEMFNDPLYKSSKAELKLMTNMDKYLTVENNIREGMIMTSYRYAKVNNLQYSDYEFSKLNFWIMFKDMNALYLASDAKIDYTLEVNLKILVYLYDYFADYSLAPEKQIVPEE</sequence>
<dbReference type="EMBL" id="CAJVPP010007231">
    <property type="protein sequence ID" value="CAG8685617.1"/>
    <property type="molecule type" value="Genomic_DNA"/>
</dbReference>
<organism evidence="1 2">
    <name type="scientific">Funneliformis mosseae</name>
    <name type="common">Endomycorrhizal fungus</name>
    <name type="synonym">Glomus mosseae</name>
    <dbReference type="NCBI Taxonomy" id="27381"/>
    <lineage>
        <taxon>Eukaryota</taxon>
        <taxon>Fungi</taxon>
        <taxon>Fungi incertae sedis</taxon>
        <taxon>Mucoromycota</taxon>
        <taxon>Glomeromycotina</taxon>
        <taxon>Glomeromycetes</taxon>
        <taxon>Glomerales</taxon>
        <taxon>Glomeraceae</taxon>
        <taxon>Funneliformis</taxon>
    </lineage>
</organism>
<accession>A0A9N9EQ75</accession>
<protein>
    <submittedName>
        <fullName evidence="1">5437_t:CDS:1</fullName>
    </submittedName>
</protein>
<reference evidence="1" key="1">
    <citation type="submission" date="2021-06" db="EMBL/GenBank/DDBJ databases">
        <authorList>
            <person name="Kallberg Y."/>
            <person name="Tangrot J."/>
            <person name="Rosling A."/>
        </authorList>
    </citation>
    <scope>NUCLEOTIDE SEQUENCE</scope>
    <source>
        <strain evidence="1">87-6 pot B 2015</strain>
    </source>
</reference>
<dbReference type="Proteomes" id="UP000789375">
    <property type="component" value="Unassembled WGS sequence"/>
</dbReference>